<feature type="compositionally biased region" description="Basic and acidic residues" evidence="1">
    <location>
        <begin position="1"/>
        <end position="17"/>
    </location>
</feature>
<reference evidence="3 4" key="1">
    <citation type="submission" date="2012-04" db="EMBL/GenBank/DDBJ databases">
        <title>The Genome Sequence of Saprolegnia declina VS20.</title>
        <authorList>
            <consortium name="The Broad Institute Genome Sequencing Platform"/>
            <person name="Russ C."/>
            <person name="Nusbaum C."/>
            <person name="Tyler B."/>
            <person name="van West P."/>
            <person name="Dieguez-Uribeondo J."/>
            <person name="de Bruijn I."/>
            <person name="Tripathy S."/>
            <person name="Jiang R."/>
            <person name="Young S.K."/>
            <person name="Zeng Q."/>
            <person name="Gargeya S."/>
            <person name="Fitzgerald M."/>
            <person name="Haas B."/>
            <person name="Abouelleil A."/>
            <person name="Alvarado L."/>
            <person name="Arachchi H.M."/>
            <person name="Berlin A."/>
            <person name="Chapman S.B."/>
            <person name="Goldberg J."/>
            <person name="Griggs A."/>
            <person name="Gujja S."/>
            <person name="Hansen M."/>
            <person name="Howarth C."/>
            <person name="Imamovic A."/>
            <person name="Larimer J."/>
            <person name="McCowen C."/>
            <person name="Montmayeur A."/>
            <person name="Murphy C."/>
            <person name="Neiman D."/>
            <person name="Pearson M."/>
            <person name="Priest M."/>
            <person name="Roberts A."/>
            <person name="Saif S."/>
            <person name="Shea T."/>
            <person name="Sisk P."/>
            <person name="Sykes S."/>
            <person name="Wortman J."/>
            <person name="Nusbaum C."/>
            <person name="Birren B."/>
        </authorList>
    </citation>
    <scope>NUCLEOTIDE SEQUENCE [LARGE SCALE GENOMIC DNA]</scope>
    <source>
        <strain evidence="3 4">VS20</strain>
    </source>
</reference>
<dbReference type="Proteomes" id="UP000030762">
    <property type="component" value="Unassembled WGS sequence"/>
</dbReference>
<feature type="compositionally biased region" description="Acidic residues" evidence="1">
    <location>
        <begin position="510"/>
        <end position="521"/>
    </location>
</feature>
<evidence type="ECO:0000313" key="4">
    <source>
        <dbReference type="Proteomes" id="UP000030762"/>
    </source>
</evidence>
<feature type="region of interest" description="Disordered" evidence="1">
    <location>
        <begin position="1"/>
        <end position="29"/>
    </location>
</feature>
<organism evidence="3 4">
    <name type="scientific">Saprolegnia diclina (strain VS20)</name>
    <dbReference type="NCBI Taxonomy" id="1156394"/>
    <lineage>
        <taxon>Eukaryota</taxon>
        <taxon>Sar</taxon>
        <taxon>Stramenopiles</taxon>
        <taxon>Oomycota</taxon>
        <taxon>Saprolegniomycetes</taxon>
        <taxon>Saprolegniales</taxon>
        <taxon>Saprolegniaceae</taxon>
        <taxon>Saprolegnia</taxon>
    </lineage>
</organism>
<dbReference type="RefSeq" id="XP_008606060.1">
    <property type="nucleotide sequence ID" value="XM_008607838.1"/>
</dbReference>
<dbReference type="VEuPathDB" id="FungiDB:SDRG_02262"/>
<name>T0R080_SAPDV</name>
<dbReference type="OrthoDB" id="8062037at2759"/>
<evidence type="ECO:0000256" key="1">
    <source>
        <dbReference type="SAM" id="MobiDB-lite"/>
    </source>
</evidence>
<gene>
    <name evidence="3" type="ORF">SDRG_02262</name>
</gene>
<dbReference type="GeneID" id="19942989"/>
<keyword evidence="4" id="KW-1185">Reference proteome</keyword>
<evidence type="ECO:0000259" key="2">
    <source>
        <dbReference type="SMART" id="SM01114"/>
    </source>
</evidence>
<sequence length="521" mass="57491">MDPKTQLRIRRSDKLEEATTMAEHQHSALLDDFLDPDEEKTNEADLMSWPNQVHELDSAFSSFILDPQLNSASPSVTMSPSTLAWLQQSLGSGTLSAHSQSEQDALLHLFSPYTMPSPRETEFRGGGIDWKVLNEAIDEEAPTQWKEIPQSRLHPDMIPPATSPATSLPNSMASAASATAASLMSMTLQDPSSLPKMLKTTAMSMWPLNRFQQQTSAEQQSPSQQPLPMPDVLPPSIPPAHPYSLDAGKRRMLVSPEFEQFEAAGPVVARRPSKKPPAEAVDIKAEVKKPVDFDDTKSVASTAKAPEDVRCRCTGKCRNARCACVKAGRVCGVDCKCQECSNPFVPMHKKGIQIEKMIHDKCLMQNLSKIRSMEDILMGPVEIDCSCGTHRTCHVYETLLQPELKPDGTYAFPVSCTACDATFHYSWCTNKVWSSKQPRKHCEICKRCGSHRSQHCHVCNHCYFAGVANSFSCPCQSPANAAPPSELDDTESIASNLSLPFNEPIKSEADEKDDDEQCPVQ</sequence>
<dbReference type="InterPro" id="IPR033467">
    <property type="entry name" value="Tesmin/TSO1-like_CXC"/>
</dbReference>
<dbReference type="InParanoid" id="T0R080"/>
<dbReference type="AlphaFoldDB" id="T0R080"/>
<proteinExistence type="predicted"/>
<accession>T0R080</accession>
<dbReference type="OMA" id="TACDATF"/>
<dbReference type="eggNOG" id="ENOG502R9KV">
    <property type="taxonomic scope" value="Eukaryota"/>
</dbReference>
<feature type="domain" description="Tesmin/TSO1-like CXC" evidence="2">
    <location>
        <begin position="306"/>
        <end position="346"/>
    </location>
</feature>
<evidence type="ECO:0000313" key="3">
    <source>
        <dbReference type="EMBL" id="EQC40361.1"/>
    </source>
</evidence>
<dbReference type="EMBL" id="JH767136">
    <property type="protein sequence ID" value="EQC40361.1"/>
    <property type="molecule type" value="Genomic_DNA"/>
</dbReference>
<dbReference type="SMART" id="SM01114">
    <property type="entry name" value="CXC"/>
    <property type="match status" value="1"/>
</dbReference>
<dbReference type="STRING" id="1156394.T0R080"/>
<feature type="region of interest" description="Disordered" evidence="1">
    <location>
        <begin position="501"/>
        <end position="521"/>
    </location>
</feature>
<feature type="region of interest" description="Disordered" evidence="1">
    <location>
        <begin position="212"/>
        <end position="231"/>
    </location>
</feature>
<protein>
    <recommendedName>
        <fullName evidence="2">Tesmin/TSO1-like CXC domain-containing protein</fullName>
    </recommendedName>
</protein>
<feature type="compositionally biased region" description="Low complexity" evidence="1">
    <location>
        <begin position="212"/>
        <end position="224"/>
    </location>
</feature>